<dbReference type="PANTHER" id="PTHR43133:SF65">
    <property type="entry name" value="ECF RNA POLYMERASE SIGMA FACTOR SIGG"/>
    <property type="match status" value="1"/>
</dbReference>
<comment type="similarity">
    <text evidence="1 7">Belongs to the sigma-70 factor family. ECF subfamily.</text>
</comment>
<dbReference type="EMBL" id="VFOQ01000001">
    <property type="protein sequence ID" value="TQL59070.1"/>
    <property type="molecule type" value="Genomic_DNA"/>
</dbReference>
<dbReference type="Pfam" id="PF04542">
    <property type="entry name" value="Sigma70_r2"/>
    <property type="match status" value="1"/>
</dbReference>
<evidence type="ECO:0000259" key="9">
    <source>
        <dbReference type="Pfam" id="PF08281"/>
    </source>
</evidence>
<evidence type="ECO:0000313" key="12">
    <source>
        <dbReference type="Proteomes" id="UP000319514"/>
    </source>
</evidence>
<dbReference type="SUPFAM" id="SSF88946">
    <property type="entry name" value="Sigma2 domain of RNA polymerase sigma factors"/>
    <property type="match status" value="1"/>
</dbReference>
<evidence type="ECO:0000256" key="3">
    <source>
        <dbReference type="ARBA" id="ARBA00023015"/>
    </source>
</evidence>
<dbReference type="NCBIfam" id="NF006089">
    <property type="entry name" value="PRK08241.1"/>
    <property type="match status" value="1"/>
</dbReference>
<dbReference type="InterPro" id="IPR032710">
    <property type="entry name" value="NTF2-like_dom_sf"/>
</dbReference>
<keyword evidence="4 7" id="KW-0731">Sigma factor</keyword>
<evidence type="ECO:0000259" key="8">
    <source>
        <dbReference type="Pfam" id="PF04542"/>
    </source>
</evidence>
<keyword evidence="6 7" id="KW-0804">Transcription</keyword>
<dbReference type="InterPro" id="IPR000838">
    <property type="entry name" value="RNA_pol_sigma70_ECF_CS"/>
</dbReference>
<dbReference type="CDD" id="cd06171">
    <property type="entry name" value="Sigma70_r4"/>
    <property type="match status" value="1"/>
</dbReference>
<keyword evidence="5 7" id="KW-0238">DNA-binding</keyword>
<dbReference type="GO" id="GO:0006352">
    <property type="term" value="P:DNA-templated transcription initiation"/>
    <property type="evidence" value="ECO:0007669"/>
    <property type="project" value="InterPro"/>
</dbReference>
<dbReference type="InterPro" id="IPR014284">
    <property type="entry name" value="RNA_pol_sigma-70_dom"/>
</dbReference>
<evidence type="ECO:0000256" key="1">
    <source>
        <dbReference type="ARBA" id="ARBA00010641"/>
    </source>
</evidence>
<organism evidence="11 12">
    <name type="scientific">Oryzihumus leptocrescens</name>
    <dbReference type="NCBI Taxonomy" id="297536"/>
    <lineage>
        <taxon>Bacteria</taxon>
        <taxon>Bacillati</taxon>
        <taxon>Actinomycetota</taxon>
        <taxon>Actinomycetes</taxon>
        <taxon>Micrococcales</taxon>
        <taxon>Intrasporangiaceae</taxon>
        <taxon>Oryzihumus</taxon>
    </lineage>
</organism>
<dbReference type="Pfam" id="PF08281">
    <property type="entry name" value="Sigma70_r4_2"/>
    <property type="match status" value="1"/>
</dbReference>
<comment type="caution">
    <text evidence="11">The sequence shown here is derived from an EMBL/GenBank/DDBJ whole genome shotgun (WGS) entry which is preliminary data.</text>
</comment>
<dbReference type="GO" id="GO:0003677">
    <property type="term" value="F:DNA binding"/>
    <property type="evidence" value="ECO:0007669"/>
    <property type="project" value="UniProtKB-KW"/>
</dbReference>
<feature type="domain" description="RNA polymerase sigma factor 70 region 4 type 2" evidence="9">
    <location>
        <begin position="128"/>
        <end position="179"/>
    </location>
</feature>
<comment type="subunit">
    <text evidence="2">Interacts transiently with the RNA polymerase catalytic core formed by RpoA, RpoB, RpoC and RpoZ (2 alpha, 1 beta, 1 beta' and 1 omega subunit) to form the RNA polymerase holoenzyme that can initiate transcription.</text>
</comment>
<evidence type="ECO:0000256" key="5">
    <source>
        <dbReference type="ARBA" id="ARBA00023125"/>
    </source>
</evidence>
<dbReference type="GO" id="GO:0006950">
    <property type="term" value="P:response to stress"/>
    <property type="evidence" value="ECO:0007669"/>
    <property type="project" value="UniProtKB-ARBA"/>
</dbReference>
<dbReference type="InterPro" id="IPR007627">
    <property type="entry name" value="RNA_pol_sigma70_r2"/>
</dbReference>
<reference evidence="11 12" key="1">
    <citation type="submission" date="2019-06" db="EMBL/GenBank/DDBJ databases">
        <title>Sequencing the genomes of 1000 actinobacteria strains.</title>
        <authorList>
            <person name="Klenk H.-P."/>
        </authorList>
    </citation>
    <scope>NUCLEOTIDE SEQUENCE [LARGE SCALE GENOMIC DNA]</scope>
    <source>
        <strain evidence="11 12">DSM 18082</strain>
    </source>
</reference>
<evidence type="ECO:0000256" key="6">
    <source>
        <dbReference type="ARBA" id="ARBA00023163"/>
    </source>
</evidence>
<dbReference type="InterPro" id="IPR013249">
    <property type="entry name" value="RNA_pol_sigma70_r4_t2"/>
</dbReference>
<dbReference type="RefSeq" id="WP_141787138.1">
    <property type="nucleotide sequence ID" value="NZ_BAAAKX010000009.1"/>
</dbReference>
<protein>
    <recommendedName>
        <fullName evidence="7">RNA polymerase sigma factor</fullName>
    </recommendedName>
</protein>
<dbReference type="Gene3D" id="1.10.10.10">
    <property type="entry name" value="Winged helix-like DNA-binding domain superfamily/Winged helix DNA-binding domain"/>
    <property type="match status" value="1"/>
</dbReference>
<dbReference type="SUPFAM" id="SSF54427">
    <property type="entry name" value="NTF2-like"/>
    <property type="match status" value="1"/>
</dbReference>
<dbReference type="Pfam" id="PF12680">
    <property type="entry name" value="SnoaL_2"/>
    <property type="match status" value="1"/>
</dbReference>
<feature type="domain" description="RNA polymerase sigma-70 region 2" evidence="8">
    <location>
        <begin position="23"/>
        <end position="89"/>
    </location>
</feature>
<dbReference type="OrthoDB" id="7376212at2"/>
<feature type="domain" description="SnoaL-like" evidence="10">
    <location>
        <begin position="209"/>
        <end position="292"/>
    </location>
</feature>
<evidence type="ECO:0000313" key="11">
    <source>
        <dbReference type="EMBL" id="TQL59070.1"/>
    </source>
</evidence>
<dbReference type="InterPro" id="IPR036388">
    <property type="entry name" value="WH-like_DNA-bd_sf"/>
</dbReference>
<dbReference type="Gene3D" id="3.10.450.50">
    <property type="match status" value="1"/>
</dbReference>
<sequence length="313" mass="34810">MTTTETEGTQVADAWDGWLQTAFAEHRRELHVHCYRLAGNVADADDLVQETFLRAWRARSRFEGRASARTWLYRIATNVFLDSRKAAARRSVPSGDPLEWSTELGPYPDALLADDPQTGLAAQETVELALLAALMYLPPRQRSAFVLRDVYGWTPQEVAGTLGTRVAAVNSLLQRARGTLRGRVPADPRDWRRPRLTGEDEDVLRRYAEARTPEDFRALLADDVRITMPPEPPVVGIDAAAELLGRPLDWRTFPTSANGRPALVNYLRHPGGTHYEALVVDVLRVEDGKIVESNAFVGARHVLAFGLPATLEP</sequence>
<dbReference type="SUPFAM" id="SSF88659">
    <property type="entry name" value="Sigma3 and sigma4 domains of RNA polymerase sigma factors"/>
    <property type="match status" value="1"/>
</dbReference>
<dbReference type="InterPro" id="IPR037401">
    <property type="entry name" value="SnoaL-like"/>
</dbReference>
<dbReference type="InterPro" id="IPR039425">
    <property type="entry name" value="RNA_pol_sigma-70-like"/>
</dbReference>
<proteinExistence type="inferred from homology"/>
<dbReference type="NCBIfam" id="TIGR02937">
    <property type="entry name" value="sigma70-ECF"/>
    <property type="match status" value="1"/>
</dbReference>
<evidence type="ECO:0000256" key="2">
    <source>
        <dbReference type="ARBA" id="ARBA00011344"/>
    </source>
</evidence>
<dbReference type="Gene3D" id="1.10.1740.10">
    <property type="match status" value="1"/>
</dbReference>
<evidence type="ECO:0000256" key="7">
    <source>
        <dbReference type="RuleBase" id="RU000716"/>
    </source>
</evidence>
<dbReference type="Proteomes" id="UP000319514">
    <property type="component" value="Unassembled WGS sequence"/>
</dbReference>
<keyword evidence="12" id="KW-1185">Reference proteome</keyword>
<dbReference type="GO" id="GO:0016987">
    <property type="term" value="F:sigma factor activity"/>
    <property type="evidence" value="ECO:0007669"/>
    <property type="project" value="UniProtKB-KW"/>
</dbReference>
<dbReference type="AlphaFoldDB" id="A0A542ZFR2"/>
<dbReference type="PROSITE" id="PS01063">
    <property type="entry name" value="SIGMA70_ECF"/>
    <property type="match status" value="1"/>
</dbReference>
<accession>A0A542ZFR2</accession>
<name>A0A542ZFR2_9MICO</name>
<dbReference type="InterPro" id="IPR013324">
    <property type="entry name" value="RNA_pol_sigma_r3/r4-like"/>
</dbReference>
<evidence type="ECO:0000259" key="10">
    <source>
        <dbReference type="Pfam" id="PF12680"/>
    </source>
</evidence>
<gene>
    <name evidence="11" type="ORF">FB474_0416</name>
</gene>
<evidence type="ECO:0000256" key="4">
    <source>
        <dbReference type="ARBA" id="ARBA00023082"/>
    </source>
</evidence>
<dbReference type="PANTHER" id="PTHR43133">
    <property type="entry name" value="RNA POLYMERASE ECF-TYPE SIGMA FACTO"/>
    <property type="match status" value="1"/>
</dbReference>
<dbReference type="InterPro" id="IPR013325">
    <property type="entry name" value="RNA_pol_sigma_r2"/>
</dbReference>
<keyword evidence="3 7" id="KW-0805">Transcription regulation</keyword>